<evidence type="ECO:0000256" key="5">
    <source>
        <dbReference type="ARBA" id="ARBA00022679"/>
    </source>
</evidence>
<evidence type="ECO:0000256" key="3">
    <source>
        <dbReference type="ARBA" id="ARBA00022490"/>
    </source>
</evidence>
<evidence type="ECO:0000256" key="6">
    <source>
        <dbReference type="ARBA" id="ARBA00022691"/>
    </source>
</evidence>
<dbReference type="NCBIfam" id="NF001453">
    <property type="entry name" value="PRK00312.1"/>
    <property type="match status" value="1"/>
</dbReference>
<evidence type="ECO:0000256" key="7">
    <source>
        <dbReference type="HAMAP-Rule" id="MF_00090"/>
    </source>
</evidence>
<evidence type="ECO:0000313" key="8">
    <source>
        <dbReference type="EMBL" id="PMP67497.1"/>
    </source>
</evidence>
<dbReference type="EC" id="2.1.1.77" evidence="7"/>
<keyword evidence="5 7" id="KW-0808">Transferase</keyword>
<dbReference type="GO" id="GO:0030091">
    <property type="term" value="P:protein repair"/>
    <property type="evidence" value="ECO:0007669"/>
    <property type="project" value="UniProtKB-UniRule"/>
</dbReference>
<evidence type="ECO:0000313" key="9">
    <source>
        <dbReference type="Proteomes" id="UP000235460"/>
    </source>
</evidence>
<keyword evidence="4 7" id="KW-0489">Methyltransferase</keyword>
<gene>
    <name evidence="7" type="primary">pcm</name>
    <name evidence="8" type="ORF">C0190_03135</name>
</gene>
<comment type="function">
    <text evidence="7">Catalyzes the methyl esterification of L-isoaspartyl residues in peptides and proteins that result from spontaneous decomposition of normal L-aspartyl and L-asparaginyl residues. It plays a role in the repair and/or degradation of damaged proteins.</text>
</comment>
<evidence type="ECO:0000256" key="1">
    <source>
        <dbReference type="ARBA" id="ARBA00004496"/>
    </source>
</evidence>
<evidence type="ECO:0000256" key="2">
    <source>
        <dbReference type="ARBA" id="ARBA00005369"/>
    </source>
</evidence>
<comment type="catalytic activity">
    <reaction evidence="7">
        <text>[protein]-L-isoaspartate + S-adenosyl-L-methionine = [protein]-L-isoaspartate alpha-methyl ester + S-adenosyl-L-homocysteine</text>
        <dbReference type="Rhea" id="RHEA:12705"/>
        <dbReference type="Rhea" id="RHEA-COMP:12143"/>
        <dbReference type="Rhea" id="RHEA-COMP:12144"/>
        <dbReference type="ChEBI" id="CHEBI:57856"/>
        <dbReference type="ChEBI" id="CHEBI:59789"/>
        <dbReference type="ChEBI" id="CHEBI:90596"/>
        <dbReference type="ChEBI" id="CHEBI:90598"/>
        <dbReference type="EC" id="2.1.1.77"/>
    </reaction>
</comment>
<comment type="similarity">
    <text evidence="2 7">Belongs to the methyltransferase superfamily. L-isoaspartyl/D-aspartyl protein methyltransferase family.</text>
</comment>
<dbReference type="Proteomes" id="UP000235460">
    <property type="component" value="Unassembled WGS sequence"/>
</dbReference>
<accession>A0A2N7PP03</accession>
<dbReference type="Pfam" id="PF01135">
    <property type="entry name" value="PCMT"/>
    <property type="match status" value="1"/>
</dbReference>
<dbReference type="FunFam" id="3.40.50.150:FF:000010">
    <property type="entry name" value="Protein-L-isoaspartate O-methyltransferase"/>
    <property type="match status" value="1"/>
</dbReference>
<dbReference type="NCBIfam" id="TIGR00080">
    <property type="entry name" value="pimt"/>
    <property type="match status" value="1"/>
</dbReference>
<dbReference type="InterPro" id="IPR000682">
    <property type="entry name" value="PCMT"/>
</dbReference>
<dbReference type="EMBL" id="PNIK01000047">
    <property type="protein sequence ID" value="PMP67497.1"/>
    <property type="molecule type" value="Genomic_DNA"/>
</dbReference>
<dbReference type="PANTHER" id="PTHR11579">
    <property type="entry name" value="PROTEIN-L-ISOASPARTATE O-METHYLTRANSFERASE"/>
    <property type="match status" value="1"/>
</dbReference>
<dbReference type="Gene3D" id="3.40.50.150">
    <property type="entry name" value="Vaccinia Virus protein VP39"/>
    <property type="match status" value="1"/>
</dbReference>
<feature type="active site" evidence="7">
    <location>
        <position position="76"/>
    </location>
</feature>
<keyword evidence="3 7" id="KW-0963">Cytoplasm</keyword>
<proteinExistence type="inferred from homology"/>
<dbReference type="GO" id="GO:0032259">
    <property type="term" value="P:methylation"/>
    <property type="evidence" value="ECO:0007669"/>
    <property type="project" value="UniProtKB-KW"/>
</dbReference>
<dbReference type="SUPFAM" id="SSF53335">
    <property type="entry name" value="S-adenosyl-L-methionine-dependent methyltransferases"/>
    <property type="match status" value="1"/>
</dbReference>
<dbReference type="AlphaFoldDB" id="A0A2N7PP03"/>
<evidence type="ECO:0000256" key="4">
    <source>
        <dbReference type="ARBA" id="ARBA00022603"/>
    </source>
</evidence>
<organism evidence="8 9">
    <name type="scientific">Thermodesulfobacterium geofontis</name>
    <dbReference type="NCBI Taxonomy" id="1295609"/>
    <lineage>
        <taxon>Bacteria</taxon>
        <taxon>Pseudomonadati</taxon>
        <taxon>Thermodesulfobacteriota</taxon>
        <taxon>Thermodesulfobacteria</taxon>
        <taxon>Thermodesulfobacteriales</taxon>
        <taxon>Thermodesulfobacteriaceae</taxon>
        <taxon>Thermodesulfobacterium</taxon>
    </lineage>
</organism>
<dbReference type="CDD" id="cd02440">
    <property type="entry name" value="AdoMet_MTases"/>
    <property type="match status" value="1"/>
</dbReference>
<dbReference type="PANTHER" id="PTHR11579:SF0">
    <property type="entry name" value="PROTEIN-L-ISOASPARTATE(D-ASPARTATE) O-METHYLTRANSFERASE"/>
    <property type="match status" value="1"/>
</dbReference>
<sequence>MNKNNNKKSFLETEKDLYRIAREKMIENQIKARGIKDERVLSAMLKVPRHLFVDEALRDQAYGDFPLPIGEGQTISQPYIVAVMTEALELKGNERVLEIGTGSGYQTAILAELALWVYTIEKYPTLLEKAKKILLKLGYKNISFKLGDGSLGWKEVAPFDAIIVTAAAPQIPPPLIEQLLEGGRIVIPVGDAYSQVLVKGIKKDGKLHTITLEPVRFVKLVGTYGFKE</sequence>
<dbReference type="GO" id="GO:0004719">
    <property type="term" value="F:protein-L-isoaspartate (D-aspartate) O-methyltransferase activity"/>
    <property type="evidence" value="ECO:0007669"/>
    <property type="project" value="UniProtKB-UniRule"/>
</dbReference>
<dbReference type="PROSITE" id="PS01279">
    <property type="entry name" value="PCMT"/>
    <property type="match status" value="1"/>
</dbReference>
<comment type="subcellular location">
    <subcellularLocation>
        <location evidence="1 7">Cytoplasm</location>
    </subcellularLocation>
</comment>
<dbReference type="GO" id="GO:0005737">
    <property type="term" value="C:cytoplasm"/>
    <property type="evidence" value="ECO:0007669"/>
    <property type="project" value="UniProtKB-SubCell"/>
</dbReference>
<dbReference type="InterPro" id="IPR029063">
    <property type="entry name" value="SAM-dependent_MTases_sf"/>
</dbReference>
<keyword evidence="6 7" id="KW-0949">S-adenosyl-L-methionine</keyword>
<dbReference type="HAMAP" id="MF_00090">
    <property type="entry name" value="PIMT"/>
    <property type="match status" value="1"/>
</dbReference>
<name>A0A2N7PP03_9BACT</name>
<comment type="caution">
    <text evidence="8">The sequence shown here is derived from an EMBL/GenBank/DDBJ whole genome shotgun (WGS) entry which is preliminary data.</text>
</comment>
<protein>
    <recommendedName>
        <fullName evidence="7">Protein-L-isoaspartate O-methyltransferase</fullName>
        <ecNumber evidence="7">2.1.1.77</ecNumber>
    </recommendedName>
    <alternativeName>
        <fullName evidence="7">L-isoaspartyl protein carboxyl methyltransferase</fullName>
    </alternativeName>
    <alternativeName>
        <fullName evidence="7">Protein L-isoaspartyl methyltransferase</fullName>
    </alternativeName>
    <alternativeName>
        <fullName evidence="7">Protein-beta-aspartate methyltransferase</fullName>
        <shortName evidence="7">PIMT</shortName>
    </alternativeName>
</protein>
<reference evidence="8 9" key="1">
    <citation type="submission" date="2018-01" db="EMBL/GenBank/DDBJ databases">
        <title>Metagenomic assembled genomes from two thermal pools in the Uzon Caldera, Kamchatka, Russia.</title>
        <authorList>
            <person name="Wilkins L."/>
            <person name="Ettinger C."/>
        </authorList>
    </citation>
    <scope>NUCLEOTIDE SEQUENCE [LARGE SCALE GENOMIC DNA]</scope>
    <source>
        <strain evidence="8">ZAV-08</strain>
    </source>
</reference>